<protein>
    <submittedName>
        <fullName evidence="1">PROTEIN (MANNOSE-BINDING PROTEIN A), HOST DEFENSE, METALLOPROTEIN, SUGAR.9A</fullName>
    </submittedName>
</protein>
<reference evidence="1" key="1">
    <citation type="journal article" date="2021" name="Proc. Natl. Acad. Sci. U.S.A.">
        <title>A Catalog of Tens of Thousands of Viruses from Human Metagenomes Reveals Hidden Associations with Chronic Diseases.</title>
        <authorList>
            <person name="Tisza M.J."/>
            <person name="Buck C.B."/>
        </authorList>
    </citation>
    <scope>NUCLEOTIDE SEQUENCE</scope>
    <source>
        <strain evidence="1">Ct4Am4</strain>
    </source>
</reference>
<name>A0A8S5R1W1_9CAUD</name>
<evidence type="ECO:0000313" key="1">
    <source>
        <dbReference type="EMBL" id="DAE25065.1"/>
    </source>
</evidence>
<dbReference type="EMBL" id="BK015792">
    <property type="protein sequence ID" value="DAE25065.1"/>
    <property type="molecule type" value="Genomic_DNA"/>
</dbReference>
<organism evidence="1">
    <name type="scientific">Siphoviridae sp. ct4Am4</name>
    <dbReference type="NCBI Taxonomy" id="2826287"/>
    <lineage>
        <taxon>Viruses</taxon>
        <taxon>Duplodnaviria</taxon>
        <taxon>Heunggongvirae</taxon>
        <taxon>Uroviricota</taxon>
        <taxon>Caudoviricetes</taxon>
    </lineage>
</organism>
<proteinExistence type="predicted"/>
<accession>A0A8S5R1W1</accession>
<sequence>MTPLKSLYASGDKDAHVFELSLYRGAQEMDLSGANALGYFIRADGHTISIKGETSGNIVTLTLSEGCYYVVGDFRFVIKVSIGEIRKAVFYGVGYVTRSATDAIVDDENVIPSLDELLAQIAATEAAAKAANTAATNANNATKAAKEAATNANTAAKKINNMSASAKSVDAGAEATATVTMVDGHYNIAFGVPRGATGPRGPKGDPGSIDNLAENVALEIAKYNFGQPYNLLDNSDFVHPVAQAGVNGAHGATGYAVDRWNRTNGATVSQAADGLKIVSDKTSWTAGIQQRIEAKRFSNVMTFAVRGVFPVACRLFVYIGSGTTNFGQAYFQGDAAERTLVLKLTKPDGLTGDEVVNVYISPDTDSTGTAAVVRWAALYEGEYTAETLPPYVPKGYAAELVECLRYYRKIKANNETFSGYATGGVAYAFIPLTQAMRIAPTVTGGGKFYYTLGSAQGTTTETATAHNTNANRVIVKCGVSVTGVCTGVITPQGDIDISADL</sequence>